<dbReference type="RefSeq" id="WP_106054059.1">
    <property type="nucleotide sequence ID" value="NZ_CALXOB010000051.1"/>
</dbReference>
<keyword evidence="3" id="KW-0961">Cell wall biogenesis/degradation</keyword>
<keyword evidence="3" id="KW-0143">Chaperone</keyword>
<organism evidence="4 5">
    <name type="scientific">Victivallis lenta</name>
    <dbReference type="NCBI Taxonomy" id="2606640"/>
    <lineage>
        <taxon>Bacteria</taxon>
        <taxon>Pseudomonadati</taxon>
        <taxon>Lentisphaerota</taxon>
        <taxon>Lentisphaeria</taxon>
        <taxon>Victivallales</taxon>
        <taxon>Victivallaceae</taxon>
        <taxon>Victivallis</taxon>
    </lineage>
</organism>
<name>A0A844G7M3_9BACT</name>
<keyword evidence="1 3" id="KW-0963">Cytoplasm</keyword>
<comment type="caution">
    <text evidence="4">The sequence shown here is derived from an EMBL/GenBank/DDBJ whole genome shotgun (WGS) entry which is preliminary data.</text>
</comment>
<dbReference type="GO" id="GO:0009252">
    <property type="term" value="P:peptidoglycan biosynthetic process"/>
    <property type="evidence" value="ECO:0007669"/>
    <property type="project" value="UniProtKB-UniRule"/>
</dbReference>
<dbReference type="AlphaFoldDB" id="A0A844G7M3"/>
<dbReference type="InterPro" id="IPR020627">
    <property type="entry name" value="KhpA"/>
</dbReference>
<protein>
    <recommendedName>
        <fullName evidence="3">RNA-binding protein KhpA</fullName>
    </recommendedName>
    <alternativeName>
        <fullName evidence="3">KH-domain protein A</fullName>
    </alternativeName>
</protein>
<dbReference type="CDD" id="cd22533">
    <property type="entry name" value="KH-II_YlqC-like"/>
    <property type="match status" value="1"/>
</dbReference>
<evidence type="ECO:0000256" key="3">
    <source>
        <dbReference type="HAMAP-Rule" id="MF_00088"/>
    </source>
</evidence>
<comment type="function">
    <text evidence="3">A probable RNA chaperone. Forms a complex with KhpB which binds to cellular RNA and controls its expression. Plays a role in peptidoglycan (PG) homeostasis and cell length regulation.</text>
</comment>
<dbReference type="HAMAP" id="MF_00088">
    <property type="entry name" value="KhpA"/>
    <property type="match status" value="1"/>
</dbReference>
<gene>
    <name evidence="3" type="primary">khpA</name>
    <name evidence="4" type="ORF">FYJ85_16100</name>
</gene>
<evidence type="ECO:0000256" key="2">
    <source>
        <dbReference type="ARBA" id="ARBA00022884"/>
    </source>
</evidence>
<keyword evidence="2 3" id="KW-0694">RNA-binding</keyword>
<comment type="subunit">
    <text evidence="3">Forms a complex with KhpB.</text>
</comment>
<reference evidence="4 5" key="1">
    <citation type="submission" date="2019-08" db="EMBL/GenBank/DDBJ databases">
        <title>In-depth cultivation of the pig gut microbiome towards novel bacterial diversity and tailored functional studies.</title>
        <authorList>
            <person name="Wylensek D."/>
            <person name="Hitch T.C.A."/>
            <person name="Clavel T."/>
        </authorList>
    </citation>
    <scope>NUCLEOTIDE SEQUENCE [LARGE SCALE GENOMIC DNA]</scope>
    <source>
        <strain evidence="4 5">BBE-744-WT-12</strain>
    </source>
</reference>
<dbReference type="Pfam" id="PF13083">
    <property type="entry name" value="KH_KhpA-B"/>
    <property type="match status" value="1"/>
</dbReference>
<keyword evidence="3" id="KW-0133">Cell shape</keyword>
<accession>A0A844G7M3</accession>
<sequence length="113" mass="11798">MLKALLNFLTGNGSAAKSAETGNGKTGSQASGGSLHDLEGFVSYVVCALVDNPGDVSIRTEETEEGCSIQISCRKEDIGKIVGKRGKTIMAIRSLVSGAAGRQRKRVSVEVLD</sequence>
<dbReference type="GO" id="GO:0005737">
    <property type="term" value="C:cytoplasm"/>
    <property type="evidence" value="ECO:0007669"/>
    <property type="project" value="UniProtKB-SubCell"/>
</dbReference>
<dbReference type="GO" id="GO:0003723">
    <property type="term" value="F:RNA binding"/>
    <property type="evidence" value="ECO:0007669"/>
    <property type="project" value="UniProtKB-UniRule"/>
</dbReference>
<dbReference type="EMBL" id="VUNS01000020">
    <property type="protein sequence ID" value="MST98561.1"/>
    <property type="molecule type" value="Genomic_DNA"/>
</dbReference>
<comment type="subcellular location">
    <subcellularLocation>
        <location evidence="3">Cytoplasm</location>
    </subcellularLocation>
</comment>
<dbReference type="InterPro" id="IPR015946">
    <property type="entry name" value="KH_dom-like_a/b"/>
</dbReference>
<proteinExistence type="inferred from homology"/>
<comment type="similarity">
    <text evidence="3">Belongs to the KhpA RNA-binding protein family.</text>
</comment>
<keyword evidence="5" id="KW-1185">Reference proteome</keyword>
<dbReference type="Gene3D" id="3.30.300.20">
    <property type="match status" value="1"/>
</dbReference>
<evidence type="ECO:0000313" key="4">
    <source>
        <dbReference type="EMBL" id="MST98561.1"/>
    </source>
</evidence>
<evidence type="ECO:0000256" key="1">
    <source>
        <dbReference type="ARBA" id="ARBA00022490"/>
    </source>
</evidence>
<dbReference type="GO" id="GO:0071555">
    <property type="term" value="P:cell wall organization"/>
    <property type="evidence" value="ECO:0007669"/>
    <property type="project" value="UniProtKB-KW"/>
</dbReference>
<dbReference type="Proteomes" id="UP000435649">
    <property type="component" value="Unassembled WGS sequence"/>
</dbReference>
<evidence type="ECO:0000313" key="5">
    <source>
        <dbReference type="Proteomes" id="UP000435649"/>
    </source>
</evidence>
<dbReference type="GO" id="GO:0008360">
    <property type="term" value="P:regulation of cell shape"/>
    <property type="evidence" value="ECO:0007669"/>
    <property type="project" value="UniProtKB-KW"/>
</dbReference>
<dbReference type="PANTHER" id="PTHR34654">
    <property type="entry name" value="UPF0109 PROTEIN SCO5592"/>
    <property type="match status" value="1"/>
</dbReference>
<dbReference type="PANTHER" id="PTHR34654:SF1">
    <property type="entry name" value="RNA-BINDING PROTEIN KHPA"/>
    <property type="match status" value="1"/>
</dbReference>